<evidence type="ECO:0000313" key="1">
    <source>
        <dbReference type="EMBL" id="NID13761.1"/>
    </source>
</evidence>
<proteinExistence type="predicted"/>
<protein>
    <submittedName>
        <fullName evidence="1">Uncharacterized protein</fullName>
    </submittedName>
</protein>
<dbReference type="Proteomes" id="UP000606008">
    <property type="component" value="Unassembled WGS sequence"/>
</dbReference>
<comment type="caution">
    <text evidence="1">The sequence shown here is derived from an EMBL/GenBank/DDBJ whole genome shotgun (WGS) entry which is preliminary data.</text>
</comment>
<accession>A0ABX0QR38</accession>
<organism evidence="1 2">
    <name type="scientific">Fibrivirga algicola</name>
    <dbReference type="NCBI Taxonomy" id="2950420"/>
    <lineage>
        <taxon>Bacteria</taxon>
        <taxon>Pseudomonadati</taxon>
        <taxon>Bacteroidota</taxon>
        <taxon>Cytophagia</taxon>
        <taxon>Cytophagales</taxon>
        <taxon>Spirosomataceae</taxon>
        <taxon>Fibrivirga</taxon>
    </lineage>
</organism>
<sequence length="163" mass="19089">MNPAPCRTFIIAVTPLVREIVLASTKGKPLYVSRDHRQPFNQYASHLFALLDRQHLHYKEVEDRSAGLKELTAQLPVEIPEWQARYGVGTLITPGRELAFNQFVMQTFRQRLRDEIELRMETTASIRKAVELTLLRWGVSEDHYPLDTAMRNYRRHQKQQFPS</sequence>
<evidence type="ECO:0000313" key="2">
    <source>
        <dbReference type="Proteomes" id="UP000606008"/>
    </source>
</evidence>
<reference evidence="1" key="1">
    <citation type="submission" date="2024-05" db="EMBL/GenBank/DDBJ databases">
        <authorList>
            <person name="Jung D.-H."/>
        </authorList>
    </citation>
    <scope>NUCLEOTIDE SEQUENCE</scope>
    <source>
        <strain evidence="1">JA-25</strain>
    </source>
</reference>
<gene>
    <name evidence="1" type="ORF">F7231_26570</name>
</gene>
<dbReference type="EMBL" id="WAEL01000015">
    <property type="protein sequence ID" value="NID13761.1"/>
    <property type="molecule type" value="Genomic_DNA"/>
</dbReference>
<name>A0ABX0QR38_9BACT</name>
<dbReference type="RefSeq" id="WP_166694273.1">
    <property type="nucleotide sequence ID" value="NZ_WAEL01000015.1"/>
</dbReference>
<keyword evidence="2" id="KW-1185">Reference proteome</keyword>